<dbReference type="EMBL" id="FZNX01000001">
    <property type="protein sequence ID" value="SNR30908.1"/>
    <property type="molecule type" value="Genomic_DNA"/>
</dbReference>
<evidence type="ECO:0000313" key="3">
    <source>
        <dbReference type="Proteomes" id="UP000198412"/>
    </source>
</evidence>
<feature type="signal peptide" evidence="1">
    <location>
        <begin position="1"/>
        <end position="23"/>
    </location>
</feature>
<sequence>MKKLLLLTFSLLLGVLQSFGQNASTVTYDFTDGTIITNKQSTDGKLTLGGDYVYHGTSYGLDLKVDQEINISVDGSCTISFLGSQYSSLNMVGTAVTSGDLGVLFTQVENDKVDTYEFVYSGGAATLNFITALTESGGSDTYLPSIQVITTEMPNGLADVWDFGATQLDDAKYNNRLTEDVINAWYPGVTAGTEGEKIPATF</sequence>
<dbReference type="AlphaFoldDB" id="A0A238V9L5"/>
<feature type="non-terminal residue" evidence="2">
    <location>
        <position position="202"/>
    </location>
</feature>
<gene>
    <name evidence="2" type="ORF">SAMN04488111_0136</name>
</gene>
<protein>
    <submittedName>
        <fullName evidence="2">Uncharacterized protein</fullName>
    </submittedName>
</protein>
<organism evidence="2 3">
    <name type="scientific">Lutibacter flavus</name>
    <dbReference type="NCBI Taxonomy" id="691689"/>
    <lineage>
        <taxon>Bacteria</taxon>
        <taxon>Pseudomonadati</taxon>
        <taxon>Bacteroidota</taxon>
        <taxon>Flavobacteriia</taxon>
        <taxon>Flavobacteriales</taxon>
        <taxon>Flavobacteriaceae</taxon>
        <taxon>Lutibacter</taxon>
    </lineage>
</organism>
<evidence type="ECO:0000313" key="2">
    <source>
        <dbReference type="EMBL" id="SNR30908.1"/>
    </source>
</evidence>
<name>A0A238V9L5_9FLAO</name>
<keyword evidence="3" id="KW-1185">Reference proteome</keyword>
<reference evidence="3" key="1">
    <citation type="submission" date="2017-06" db="EMBL/GenBank/DDBJ databases">
        <authorList>
            <person name="Varghese N."/>
            <person name="Submissions S."/>
        </authorList>
    </citation>
    <scope>NUCLEOTIDE SEQUENCE [LARGE SCALE GENOMIC DNA]</scope>
    <source>
        <strain evidence="3">DSM 27993</strain>
    </source>
</reference>
<dbReference type="Proteomes" id="UP000198412">
    <property type="component" value="Unassembled WGS sequence"/>
</dbReference>
<proteinExistence type="predicted"/>
<keyword evidence="1" id="KW-0732">Signal</keyword>
<accession>A0A238V9L5</accession>
<feature type="chain" id="PRO_5011969203" evidence="1">
    <location>
        <begin position="24"/>
        <end position="202"/>
    </location>
</feature>
<evidence type="ECO:0000256" key="1">
    <source>
        <dbReference type="SAM" id="SignalP"/>
    </source>
</evidence>